<keyword evidence="3 6" id="KW-0812">Transmembrane</keyword>
<feature type="transmembrane region" description="Helical" evidence="6">
    <location>
        <begin position="109"/>
        <end position="128"/>
    </location>
</feature>
<comment type="similarity">
    <text evidence="2">Belongs to the oxidase-dependent Fe transporter (OFeT) (TC 9.A.10.1) family.</text>
</comment>
<sequence>MFSTAIIVFREVLEAALVVAVVLAATQGLARRSRWIVGGIAAGLLGSLLVASLTQEISMAFAGVGQELFNAAILLTAVAMLAWHNIWMSRHASQLIAHLRQVGSHVSSGQLPIYFLATAVGLAVLREGSEVVLFTQGLAAGGSESLPMLWGAIVGLGAGLVLGALIYFGLVRIPTRHLFTVTGWLILLLAAGMAASAAGYLAQAGWLPVQPPLWNSSDLLSQHSVPGEVLHVLVGYQDRPTAIQLSFYLTTLVVIAVGMSLSRQRAPSINRQNASIH</sequence>
<evidence type="ECO:0000256" key="2">
    <source>
        <dbReference type="ARBA" id="ARBA00008333"/>
    </source>
</evidence>
<feature type="transmembrane region" description="Helical" evidence="6">
    <location>
        <begin position="178"/>
        <end position="202"/>
    </location>
</feature>
<dbReference type="InterPro" id="IPR004923">
    <property type="entry name" value="FTR1/Fip1/EfeU"/>
</dbReference>
<dbReference type="PANTHER" id="PTHR31632:SF2">
    <property type="entry name" value="PLASMA MEMBRANE IRON PERMEASE"/>
    <property type="match status" value="1"/>
</dbReference>
<keyword evidence="8" id="KW-1185">Reference proteome</keyword>
<proteinExistence type="inferred from homology"/>
<evidence type="ECO:0000256" key="6">
    <source>
        <dbReference type="SAM" id="Phobius"/>
    </source>
</evidence>
<feature type="transmembrane region" description="Helical" evidence="6">
    <location>
        <begin position="68"/>
        <end position="88"/>
    </location>
</feature>
<dbReference type="RefSeq" id="WP_322522240.1">
    <property type="nucleotide sequence ID" value="NZ_CP140153.1"/>
</dbReference>
<evidence type="ECO:0000256" key="4">
    <source>
        <dbReference type="ARBA" id="ARBA00022989"/>
    </source>
</evidence>
<evidence type="ECO:0000256" key="5">
    <source>
        <dbReference type="ARBA" id="ARBA00023136"/>
    </source>
</evidence>
<evidence type="ECO:0000313" key="7">
    <source>
        <dbReference type="EMBL" id="WQH17268.1"/>
    </source>
</evidence>
<dbReference type="EMBL" id="CP140153">
    <property type="protein sequence ID" value="WQH17268.1"/>
    <property type="molecule type" value="Genomic_DNA"/>
</dbReference>
<feature type="transmembrane region" description="Helical" evidence="6">
    <location>
        <begin position="242"/>
        <end position="261"/>
    </location>
</feature>
<dbReference type="Pfam" id="PF03239">
    <property type="entry name" value="FTR1"/>
    <property type="match status" value="1"/>
</dbReference>
<evidence type="ECO:0000256" key="3">
    <source>
        <dbReference type="ARBA" id="ARBA00022692"/>
    </source>
</evidence>
<feature type="transmembrane region" description="Helical" evidence="6">
    <location>
        <begin position="37"/>
        <end position="62"/>
    </location>
</feature>
<evidence type="ECO:0000256" key="1">
    <source>
        <dbReference type="ARBA" id="ARBA00004141"/>
    </source>
</evidence>
<keyword evidence="4 6" id="KW-1133">Transmembrane helix</keyword>
<dbReference type="PANTHER" id="PTHR31632">
    <property type="entry name" value="IRON TRANSPORTER FTH1"/>
    <property type="match status" value="1"/>
</dbReference>
<dbReference type="Proteomes" id="UP001327459">
    <property type="component" value="Chromosome"/>
</dbReference>
<feature type="transmembrane region" description="Helical" evidence="6">
    <location>
        <begin position="148"/>
        <end position="171"/>
    </location>
</feature>
<keyword evidence="5 6" id="KW-0472">Membrane</keyword>
<organism evidence="7 8">
    <name type="scientific">Guyparkeria halophila</name>
    <dbReference type="NCBI Taxonomy" id="47960"/>
    <lineage>
        <taxon>Bacteria</taxon>
        <taxon>Pseudomonadati</taxon>
        <taxon>Pseudomonadota</taxon>
        <taxon>Gammaproteobacteria</taxon>
        <taxon>Chromatiales</taxon>
        <taxon>Thioalkalibacteraceae</taxon>
        <taxon>Guyparkeria</taxon>
    </lineage>
</organism>
<accession>A0ABZ0YZW3</accession>
<name>A0ABZ0YZW3_9GAMM</name>
<evidence type="ECO:0000313" key="8">
    <source>
        <dbReference type="Proteomes" id="UP001327459"/>
    </source>
</evidence>
<gene>
    <name evidence="7" type="ORF">SR882_05025</name>
</gene>
<comment type="subcellular location">
    <subcellularLocation>
        <location evidence="1">Membrane</location>
        <topology evidence="1">Multi-pass membrane protein</topology>
    </subcellularLocation>
</comment>
<protein>
    <submittedName>
        <fullName evidence="7">FTR1 family protein</fullName>
    </submittedName>
</protein>
<reference evidence="7 8" key="1">
    <citation type="submission" date="2023-11" db="EMBL/GenBank/DDBJ databases">
        <title>MicrobeMod: A computational toolkit for identifying prokaryotic methylation and restriction-modification with nanopore sequencing.</title>
        <authorList>
            <person name="Crits-Christoph A."/>
            <person name="Kang S.C."/>
            <person name="Lee H."/>
            <person name="Ostrov N."/>
        </authorList>
    </citation>
    <scope>NUCLEOTIDE SEQUENCE [LARGE SCALE GENOMIC DNA]</scope>
    <source>
        <strain evidence="7 8">ATCC 49870</strain>
    </source>
</reference>